<dbReference type="Proteomes" id="UP001165186">
    <property type="component" value="Unassembled WGS sequence"/>
</dbReference>
<dbReference type="EMBL" id="BSXG01000069">
    <property type="protein sequence ID" value="GME34766.1"/>
    <property type="molecule type" value="Genomic_DNA"/>
</dbReference>
<evidence type="ECO:0000313" key="2">
    <source>
        <dbReference type="Proteomes" id="UP001165186"/>
    </source>
</evidence>
<name>A0ACB5SCF6_9PEZI</name>
<gene>
    <name evidence="1" type="primary">g10942</name>
    <name evidence="1" type="ORF">NpPPO83_00010942</name>
</gene>
<organism evidence="1 2">
    <name type="scientific">Neofusicoccum parvum</name>
    <dbReference type="NCBI Taxonomy" id="310453"/>
    <lineage>
        <taxon>Eukaryota</taxon>
        <taxon>Fungi</taxon>
        <taxon>Dikarya</taxon>
        <taxon>Ascomycota</taxon>
        <taxon>Pezizomycotina</taxon>
        <taxon>Dothideomycetes</taxon>
        <taxon>Dothideomycetes incertae sedis</taxon>
        <taxon>Botryosphaeriales</taxon>
        <taxon>Botryosphaeriaceae</taxon>
        <taxon>Neofusicoccum</taxon>
    </lineage>
</organism>
<proteinExistence type="predicted"/>
<reference evidence="1" key="1">
    <citation type="submission" date="2024-09" db="EMBL/GenBank/DDBJ databases">
        <title>Draft Genome Sequences of Neofusicoccum parvum.</title>
        <authorList>
            <person name="Ashida A."/>
            <person name="Camagna M."/>
            <person name="Tanaka A."/>
            <person name="Takemoto D."/>
        </authorList>
    </citation>
    <scope>NUCLEOTIDE SEQUENCE</scope>
    <source>
        <strain evidence="1">PPO83</strain>
    </source>
</reference>
<evidence type="ECO:0000313" key="1">
    <source>
        <dbReference type="EMBL" id="GME34766.1"/>
    </source>
</evidence>
<accession>A0ACB5SCF6</accession>
<comment type="caution">
    <text evidence="1">The sequence shown here is derived from an EMBL/GenBank/DDBJ whole genome shotgun (WGS) entry which is preliminary data.</text>
</comment>
<sequence length="204" mass="23344">MIKQTNRRDGLREARLLRGLSHPNIVQLHEVFMQDDEVYMELDYCRLTLEEVVNVHIRFEELHLRLIAHSLFAAIRHISAHRIVHGNVKLESTRICGKTMVIKLTNFEDAKPFEDAMPNSDLEQLGLLILQCMDGRNAGNHADVGRVRQHRALNKVFGLTEPERWSGAKQLMDFLDDLFNREKCAETKITKPVSPSGASFGAPY</sequence>
<protein>
    <submittedName>
        <fullName evidence="1">Uncharacterized protein</fullName>
    </submittedName>
</protein>
<keyword evidence="2" id="KW-1185">Reference proteome</keyword>